<dbReference type="AlphaFoldDB" id="A0A381NYJ6"/>
<dbReference type="EMBL" id="UINC01000654">
    <property type="protein sequence ID" value="SUZ58978.1"/>
    <property type="molecule type" value="Genomic_DNA"/>
</dbReference>
<gene>
    <name evidence="1" type="ORF">METZ01_LOCUS11832</name>
</gene>
<protein>
    <submittedName>
        <fullName evidence="1">Uncharacterized protein</fullName>
    </submittedName>
</protein>
<accession>A0A381NYJ6</accession>
<reference evidence="1" key="1">
    <citation type="submission" date="2018-05" db="EMBL/GenBank/DDBJ databases">
        <authorList>
            <person name="Lanie J.A."/>
            <person name="Ng W.-L."/>
            <person name="Kazmierczak K.M."/>
            <person name="Andrzejewski T.M."/>
            <person name="Davidsen T.M."/>
            <person name="Wayne K.J."/>
            <person name="Tettelin H."/>
            <person name="Glass J.I."/>
            <person name="Rusch D."/>
            <person name="Podicherti R."/>
            <person name="Tsui H.-C.T."/>
            <person name="Winkler M.E."/>
        </authorList>
    </citation>
    <scope>NUCLEOTIDE SEQUENCE</scope>
</reference>
<organism evidence="1">
    <name type="scientific">marine metagenome</name>
    <dbReference type="NCBI Taxonomy" id="408172"/>
    <lineage>
        <taxon>unclassified sequences</taxon>
        <taxon>metagenomes</taxon>
        <taxon>ecological metagenomes</taxon>
    </lineage>
</organism>
<name>A0A381NYJ6_9ZZZZ</name>
<sequence>MTEHEPGFQAPRTITPDGLADDLAVLVWESFTDFVSEWGGSSRLAELGLVDDEEQPDRRAVEEALIFLMWAHTRGTQQAFVGRAPADLLKQTLDGLHDAVLEDMVDNGTPREQLPQFEKRVSARYTEYHTAAAVSDVALGGAVVHHLTGDANASEPVTQAVTERAVEVTGPLRDYLEDVDLVP</sequence>
<evidence type="ECO:0000313" key="1">
    <source>
        <dbReference type="EMBL" id="SUZ58978.1"/>
    </source>
</evidence>
<proteinExistence type="predicted"/>